<dbReference type="OrthoDB" id="9765468at2"/>
<dbReference type="PANTHER" id="PTHR22931">
    <property type="entry name" value="PHOSPHOENOLPYRUVATE DIKINASE-RELATED"/>
    <property type="match status" value="1"/>
</dbReference>
<dbReference type="RefSeq" id="WP_067309216.1">
    <property type="nucleotide sequence ID" value="NZ_LRMV01000074.1"/>
</dbReference>
<reference evidence="14" key="1">
    <citation type="submission" date="2016-06" db="EMBL/GenBank/DDBJ databases">
        <authorList>
            <person name="Varghese N."/>
            <person name="Submissions Spin"/>
        </authorList>
    </citation>
    <scope>NUCLEOTIDE SEQUENCE [LARGE SCALE GENOMIC DNA]</scope>
    <source>
        <strain evidence="14">DSM 44983</strain>
    </source>
</reference>
<evidence type="ECO:0000313" key="13">
    <source>
        <dbReference type="EMBL" id="SCG74758.1"/>
    </source>
</evidence>
<sequence length="605" mass="63148">MTGAHLLLHGGRDLAATAAGQPWGAELTAVVESSHRDAGQPVRVEFTVRAHRLRIVAVTPLVLRDAALLTHVAALLDEGALTERDALGMVRATDLTRVLAPAGRVTGLPVLCHGRGVAPGVAGGVAVFSADAAVAARQGGADPVLILPVTRPQDLPGLLAAAAVVTEQGGNTSHAAVVTRGLGRVCVTALRDATVDPDEPCLRPDDGEPVRPGDRVTVDGSAGTVHRGDPPTAPTTRTDHTGPAVDRILAVADRHARLAVRVNADSPADAEAGRRAGATGVGLCRIEHMLLGERQPLLARVLTGTGSAGTSEALDRLRDVLRDDFVALLRAMDGLPVAIRLLDPPRHEFLPDLTRLEVAAAEARGGGGAGPDPVTLAAARRLHETNPMLGVRGIRLGVLDPRLLAAQLTALVEATRLVRRDGGDPRPELLVPMVTVPAELDLVRDRLAEAYERCGGTGTETMPVGAMIETPRAALVAGELARRADFLSIGSNDLTALGWGLCRDDAERELLPRYRDLGLVDESPMVRWDDHGVGELVRQAVTAACKVRPDIGVGICGEHALDPAAVRLLVGLGADYVSCSPARLPVARLTVGQVAVAVERGTEGR</sequence>
<evidence type="ECO:0000259" key="11">
    <source>
        <dbReference type="Pfam" id="PF00391"/>
    </source>
</evidence>
<evidence type="ECO:0000256" key="6">
    <source>
        <dbReference type="ARBA" id="ARBA00022723"/>
    </source>
</evidence>
<dbReference type="PROSITE" id="PS00370">
    <property type="entry name" value="PEP_ENZYMES_PHOS_SITE"/>
    <property type="match status" value="1"/>
</dbReference>
<evidence type="ECO:0000256" key="7">
    <source>
        <dbReference type="ARBA" id="ARBA00022777"/>
    </source>
</evidence>
<evidence type="ECO:0000256" key="2">
    <source>
        <dbReference type="ARBA" id="ARBA00007837"/>
    </source>
</evidence>
<dbReference type="PANTHER" id="PTHR22931:SF9">
    <property type="entry name" value="PYRUVATE, PHOSPHATE DIKINASE 1, CHLOROPLASTIC"/>
    <property type="match status" value="1"/>
</dbReference>
<evidence type="ECO:0000313" key="14">
    <source>
        <dbReference type="Proteomes" id="UP000198226"/>
    </source>
</evidence>
<dbReference type="GO" id="GO:0046872">
    <property type="term" value="F:metal ion binding"/>
    <property type="evidence" value="ECO:0007669"/>
    <property type="project" value="UniProtKB-KW"/>
</dbReference>
<dbReference type="SUPFAM" id="SSF52009">
    <property type="entry name" value="Phosphohistidine domain"/>
    <property type="match status" value="1"/>
</dbReference>
<dbReference type="InterPro" id="IPR010121">
    <property type="entry name" value="Pyruvate_phosphate_dikinase"/>
</dbReference>
<proteinExistence type="inferred from homology"/>
<dbReference type="Pfam" id="PF02896">
    <property type="entry name" value="PEP-utilizers_C"/>
    <property type="match status" value="1"/>
</dbReference>
<evidence type="ECO:0000259" key="12">
    <source>
        <dbReference type="Pfam" id="PF02896"/>
    </source>
</evidence>
<feature type="domain" description="PEP-utilising enzyme mobile" evidence="11">
    <location>
        <begin position="143"/>
        <end position="223"/>
    </location>
</feature>
<accession>A0A109IJR0</accession>
<dbReference type="InterPro" id="IPR018274">
    <property type="entry name" value="PEP_util_AS"/>
</dbReference>
<evidence type="ECO:0000256" key="5">
    <source>
        <dbReference type="ARBA" id="ARBA00022679"/>
    </source>
</evidence>
<keyword evidence="5" id="KW-0808">Transferase</keyword>
<gene>
    <name evidence="13" type="ORF">GA0070623_3921</name>
</gene>
<dbReference type="GO" id="GO:0050242">
    <property type="term" value="F:pyruvate, phosphate dikinase activity"/>
    <property type="evidence" value="ECO:0007669"/>
    <property type="project" value="UniProtKB-EC"/>
</dbReference>
<protein>
    <recommendedName>
        <fullName evidence="4">Pyruvate, phosphate dikinase</fullName>
        <ecNumber evidence="3">2.7.9.1</ecNumber>
    </recommendedName>
    <alternativeName>
        <fullName evidence="9">Pyruvate, orthophosphate dikinase</fullName>
    </alternativeName>
</protein>
<keyword evidence="14" id="KW-1185">Reference proteome</keyword>
<keyword evidence="7 13" id="KW-0418">Kinase</keyword>
<dbReference type="Gene3D" id="1.10.189.10">
    <property type="entry name" value="Pyruvate Phosphate Dikinase, domain 2"/>
    <property type="match status" value="1"/>
</dbReference>
<dbReference type="Pfam" id="PF00391">
    <property type="entry name" value="PEP-utilizers"/>
    <property type="match status" value="1"/>
</dbReference>
<evidence type="ECO:0000256" key="10">
    <source>
        <dbReference type="SAM" id="MobiDB-lite"/>
    </source>
</evidence>
<dbReference type="Gene3D" id="3.50.30.10">
    <property type="entry name" value="Phosphohistidine domain"/>
    <property type="match status" value="1"/>
</dbReference>
<evidence type="ECO:0000256" key="8">
    <source>
        <dbReference type="ARBA" id="ARBA00022842"/>
    </source>
</evidence>
<dbReference type="Gene3D" id="3.20.20.60">
    <property type="entry name" value="Phosphoenolpyruvate-binding domains"/>
    <property type="match status" value="1"/>
</dbReference>
<dbReference type="InterPro" id="IPR008279">
    <property type="entry name" value="PEP-util_enz_mobile_dom"/>
</dbReference>
<dbReference type="AlphaFoldDB" id="A0A109IJR0"/>
<evidence type="ECO:0000256" key="1">
    <source>
        <dbReference type="ARBA" id="ARBA00001946"/>
    </source>
</evidence>
<dbReference type="Proteomes" id="UP000198226">
    <property type="component" value="Chromosome I"/>
</dbReference>
<comment type="similarity">
    <text evidence="2">Belongs to the PEP-utilizing enzyme family.</text>
</comment>
<dbReference type="GO" id="GO:0016301">
    <property type="term" value="F:kinase activity"/>
    <property type="evidence" value="ECO:0007669"/>
    <property type="project" value="UniProtKB-KW"/>
</dbReference>
<name>A0A109IJR0_9ACTN</name>
<keyword evidence="13" id="KW-0670">Pyruvate</keyword>
<feature type="compositionally biased region" description="Basic and acidic residues" evidence="10">
    <location>
        <begin position="200"/>
        <end position="217"/>
    </location>
</feature>
<dbReference type="SUPFAM" id="SSF51621">
    <property type="entry name" value="Phosphoenolpyruvate/pyruvate domain"/>
    <property type="match status" value="1"/>
</dbReference>
<dbReference type="EMBL" id="LT607752">
    <property type="protein sequence ID" value="SCG74758.1"/>
    <property type="molecule type" value="Genomic_DNA"/>
</dbReference>
<evidence type="ECO:0000256" key="4">
    <source>
        <dbReference type="ARBA" id="ARBA00020138"/>
    </source>
</evidence>
<dbReference type="InterPro" id="IPR015813">
    <property type="entry name" value="Pyrv/PenolPyrv_kinase-like_dom"/>
</dbReference>
<dbReference type="InterPro" id="IPR036637">
    <property type="entry name" value="Phosphohistidine_dom_sf"/>
</dbReference>
<feature type="domain" description="PEP-utilising enzyme C-terminal" evidence="12">
    <location>
        <begin position="248"/>
        <end position="594"/>
    </location>
</feature>
<organism evidence="13 14">
    <name type="scientific">Micromonospora rifamycinica</name>
    <dbReference type="NCBI Taxonomy" id="291594"/>
    <lineage>
        <taxon>Bacteria</taxon>
        <taxon>Bacillati</taxon>
        <taxon>Actinomycetota</taxon>
        <taxon>Actinomycetes</taxon>
        <taxon>Micromonosporales</taxon>
        <taxon>Micromonosporaceae</taxon>
        <taxon>Micromonospora</taxon>
    </lineage>
</organism>
<keyword evidence="6" id="KW-0479">Metal-binding</keyword>
<dbReference type="EC" id="2.7.9.1" evidence="3"/>
<evidence type="ECO:0000256" key="3">
    <source>
        <dbReference type="ARBA" id="ARBA00011994"/>
    </source>
</evidence>
<feature type="region of interest" description="Disordered" evidence="10">
    <location>
        <begin position="197"/>
        <end position="242"/>
    </location>
</feature>
<dbReference type="InterPro" id="IPR000121">
    <property type="entry name" value="PEP_util_C"/>
</dbReference>
<evidence type="ECO:0000256" key="9">
    <source>
        <dbReference type="ARBA" id="ARBA00032883"/>
    </source>
</evidence>
<keyword evidence="8" id="KW-0460">Magnesium</keyword>
<comment type="cofactor">
    <cofactor evidence="1">
        <name>Mg(2+)</name>
        <dbReference type="ChEBI" id="CHEBI:18420"/>
    </cofactor>
</comment>
<dbReference type="InterPro" id="IPR040442">
    <property type="entry name" value="Pyrv_kinase-like_dom_sf"/>
</dbReference>